<dbReference type="FunFam" id="3.30.360.10:FF:000001">
    <property type="entry name" value="Glyceraldehyde-3-phosphate dehydrogenase"/>
    <property type="match status" value="1"/>
</dbReference>
<evidence type="ECO:0000256" key="8">
    <source>
        <dbReference type="ARBA" id="ARBA00047698"/>
    </source>
</evidence>
<dbReference type="InterPro" id="IPR020831">
    <property type="entry name" value="GlycerAld/Erythrose_P_DH"/>
</dbReference>
<keyword evidence="15" id="KW-1185">Reference proteome</keyword>
<evidence type="ECO:0000256" key="3">
    <source>
        <dbReference type="ARBA" id="ARBA00011881"/>
    </source>
</evidence>
<dbReference type="SMART" id="SM00846">
    <property type="entry name" value="Gp_dh_N"/>
    <property type="match status" value="1"/>
</dbReference>
<dbReference type="Gene3D" id="3.40.50.720">
    <property type="entry name" value="NAD(P)-binding Rossmann-like Domain"/>
    <property type="match status" value="1"/>
</dbReference>
<evidence type="ECO:0000256" key="2">
    <source>
        <dbReference type="ARBA" id="ARBA00007406"/>
    </source>
</evidence>
<dbReference type="GO" id="GO:0050661">
    <property type="term" value="F:NADP binding"/>
    <property type="evidence" value="ECO:0007669"/>
    <property type="project" value="InterPro"/>
</dbReference>
<evidence type="ECO:0000256" key="1">
    <source>
        <dbReference type="ARBA" id="ARBA00004869"/>
    </source>
</evidence>
<keyword evidence="6 10" id="KW-0520">NAD</keyword>
<dbReference type="CDD" id="cd05214">
    <property type="entry name" value="GAPDH_I_N"/>
    <property type="match status" value="1"/>
</dbReference>
<dbReference type="PANTHER" id="PTHR10836:SF76">
    <property type="entry name" value="GLYCERALDEHYDE-3-PHOSPHATE DEHYDROGENASE-RELATED"/>
    <property type="match status" value="1"/>
</dbReference>
<dbReference type="Proteomes" id="UP001497497">
    <property type="component" value="Unassembled WGS sequence"/>
</dbReference>
<dbReference type="GO" id="GO:0005829">
    <property type="term" value="C:cytosol"/>
    <property type="evidence" value="ECO:0007669"/>
    <property type="project" value="TreeGrafter"/>
</dbReference>
<dbReference type="GO" id="GO:0004365">
    <property type="term" value="F:glyceraldehyde-3-phosphate dehydrogenase (NAD+) (phosphorylating) activity"/>
    <property type="evidence" value="ECO:0007669"/>
    <property type="project" value="UniProtKB-EC"/>
</dbReference>
<keyword evidence="5" id="KW-0560">Oxidoreductase</keyword>
<feature type="site" description="Activates thiol group during catalysis" evidence="11">
    <location>
        <position position="198"/>
    </location>
</feature>
<evidence type="ECO:0000256" key="11">
    <source>
        <dbReference type="PIRSR" id="PIRSR000149-4"/>
    </source>
</evidence>
<comment type="similarity">
    <text evidence="2 12">Belongs to the glyceraldehyde-3-phosphate dehydrogenase family.</text>
</comment>
<comment type="subunit">
    <text evidence="3">Homotetramer.</text>
</comment>
<dbReference type="GO" id="GO:0006096">
    <property type="term" value="P:glycolytic process"/>
    <property type="evidence" value="ECO:0007669"/>
    <property type="project" value="UniProtKB-KW"/>
</dbReference>
<feature type="binding site" evidence="10">
    <location>
        <position position="141"/>
    </location>
    <ligand>
        <name>NAD(+)</name>
        <dbReference type="ChEBI" id="CHEBI:57540"/>
    </ligand>
</feature>
<evidence type="ECO:0000256" key="7">
    <source>
        <dbReference type="ARBA" id="ARBA00023152"/>
    </source>
</evidence>
<dbReference type="NCBIfam" id="TIGR01534">
    <property type="entry name" value="GAPDH-I"/>
    <property type="match status" value="1"/>
</dbReference>
<dbReference type="InterPro" id="IPR020828">
    <property type="entry name" value="GlycerAld_3-P_DH_NAD(P)-bd"/>
</dbReference>
<feature type="active site" description="Nucleophile" evidence="9">
    <location>
        <position position="171"/>
    </location>
</feature>
<evidence type="ECO:0000313" key="14">
    <source>
        <dbReference type="EMBL" id="CAL1538562.1"/>
    </source>
</evidence>
<dbReference type="Pfam" id="PF00044">
    <property type="entry name" value="Gp_dh_N"/>
    <property type="match status" value="1"/>
</dbReference>
<evidence type="ECO:0000256" key="5">
    <source>
        <dbReference type="ARBA" id="ARBA00023002"/>
    </source>
</evidence>
<comment type="caution">
    <text evidence="14">The sequence shown here is derived from an EMBL/GenBank/DDBJ whole genome shotgun (WGS) entry which is preliminary data.</text>
</comment>
<feature type="binding site" evidence="10">
    <location>
        <begin position="33"/>
        <end position="34"/>
    </location>
    <ligand>
        <name>NAD(+)</name>
        <dbReference type="ChEBI" id="CHEBI:57540"/>
    </ligand>
</feature>
<dbReference type="PANTHER" id="PTHR10836">
    <property type="entry name" value="GLYCERALDEHYDE 3-PHOSPHATE DEHYDROGENASE"/>
    <property type="match status" value="1"/>
</dbReference>
<evidence type="ECO:0000313" key="15">
    <source>
        <dbReference type="Proteomes" id="UP001497497"/>
    </source>
</evidence>
<comment type="catalytic activity">
    <reaction evidence="8">
        <text>D-glyceraldehyde 3-phosphate + phosphate + NAD(+) = (2R)-3-phospho-glyceroyl phosphate + NADH + H(+)</text>
        <dbReference type="Rhea" id="RHEA:10300"/>
        <dbReference type="ChEBI" id="CHEBI:15378"/>
        <dbReference type="ChEBI" id="CHEBI:43474"/>
        <dbReference type="ChEBI" id="CHEBI:57540"/>
        <dbReference type="ChEBI" id="CHEBI:57604"/>
        <dbReference type="ChEBI" id="CHEBI:57945"/>
        <dbReference type="ChEBI" id="CHEBI:59776"/>
        <dbReference type="EC" id="1.2.1.12"/>
    </reaction>
</comment>
<dbReference type="GO" id="GO:0006006">
    <property type="term" value="P:glucose metabolic process"/>
    <property type="evidence" value="ECO:0007669"/>
    <property type="project" value="InterPro"/>
</dbReference>
<evidence type="ECO:0000256" key="9">
    <source>
        <dbReference type="PIRSR" id="PIRSR000149-1"/>
    </source>
</evidence>
<comment type="pathway">
    <text evidence="1">Carbohydrate degradation; glycolysis; pyruvate from D-glyceraldehyde 3-phosphate: step 1/5.</text>
</comment>
<evidence type="ECO:0000256" key="10">
    <source>
        <dbReference type="PIRSR" id="PIRSR000149-3"/>
    </source>
</evidence>
<name>A0AAV2HY21_LYMST</name>
<dbReference type="InterPro" id="IPR006424">
    <property type="entry name" value="Glyceraldehyde-3-P_DH_1"/>
</dbReference>
<evidence type="ECO:0000256" key="4">
    <source>
        <dbReference type="ARBA" id="ARBA00013119"/>
    </source>
</evidence>
<dbReference type="EC" id="1.2.1.12" evidence="4"/>
<feature type="binding site" evidence="10">
    <location>
        <position position="335"/>
    </location>
    <ligand>
        <name>NAD(+)</name>
        <dbReference type="ChEBI" id="CHEBI:57540"/>
    </ligand>
</feature>
<keyword evidence="10" id="KW-0547">Nucleotide-binding</keyword>
<evidence type="ECO:0000256" key="12">
    <source>
        <dbReference type="RuleBase" id="RU000397"/>
    </source>
</evidence>
<dbReference type="CDD" id="cd18126">
    <property type="entry name" value="GAPDH_I_C"/>
    <property type="match status" value="1"/>
</dbReference>
<reference evidence="14 15" key="1">
    <citation type="submission" date="2024-04" db="EMBL/GenBank/DDBJ databases">
        <authorList>
            <consortium name="Genoscope - CEA"/>
            <person name="William W."/>
        </authorList>
    </citation>
    <scope>NUCLEOTIDE SEQUENCE [LARGE SCALE GENOMIC DNA]</scope>
</reference>
<dbReference type="FunFam" id="3.40.50.720:FF:000266">
    <property type="entry name" value="Glyceraldehyde-3-phosphate dehydrogenase"/>
    <property type="match status" value="1"/>
</dbReference>
<feature type="binding site" evidence="10">
    <location>
        <position position="54"/>
    </location>
    <ligand>
        <name>NAD(+)</name>
        <dbReference type="ChEBI" id="CHEBI:57540"/>
    </ligand>
</feature>
<dbReference type="InterPro" id="IPR020829">
    <property type="entry name" value="GlycerAld_3-P_DH_cat"/>
</dbReference>
<dbReference type="AlphaFoldDB" id="A0AAV2HY21"/>
<organism evidence="14 15">
    <name type="scientific">Lymnaea stagnalis</name>
    <name type="common">Great pond snail</name>
    <name type="synonym">Helix stagnalis</name>
    <dbReference type="NCBI Taxonomy" id="6523"/>
    <lineage>
        <taxon>Eukaryota</taxon>
        <taxon>Metazoa</taxon>
        <taxon>Spiralia</taxon>
        <taxon>Lophotrochozoa</taxon>
        <taxon>Mollusca</taxon>
        <taxon>Gastropoda</taxon>
        <taxon>Heterobranchia</taxon>
        <taxon>Euthyneura</taxon>
        <taxon>Panpulmonata</taxon>
        <taxon>Hygrophila</taxon>
        <taxon>Lymnaeoidea</taxon>
        <taxon>Lymnaeidae</taxon>
        <taxon>Lymnaea</taxon>
    </lineage>
</organism>
<dbReference type="InterPro" id="IPR036291">
    <property type="entry name" value="NAD(P)-bd_dom_sf"/>
</dbReference>
<feature type="domain" description="Glyceraldehyde 3-phosphate dehydrogenase NAD(P) binding" evidence="13">
    <location>
        <begin position="24"/>
        <end position="171"/>
    </location>
</feature>
<dbReference type="SUPFAM" id="SSF55347">
    <property type="entry name" value="Glyceraldehyde-3-phosphate dehydrogenase-like, C-terminal domain"/>
    <property type="match status" value="1"/>
</dbReference>
<dbReference type="Gene3D" id="3.30.360.10">
    <property type="entry name" value="Dihydrodipicolinate Reductase, domain 2"/>
    <property type="match status" value="1"/>
</dbReference>
<sequence length="388" mass="41355">MASVQGAEIFNGLPYAGKPKDGSPKVGINGFGRIGRLTLRASLELGAVVVAINDPFIEPNYMAYMFKYDSTHGRFKGTVSSTENELVVNGVAISVFKEKCSENIPWGESGAEYIVESTGIMTTLDKASTHIKAGAKKVIISGPSEEAPLFVCGVNLDKYQACMEIVSSGSCTINCLAPLVKVIHNHFGIVEALVTTVHSAVSKQLTVDGPNSKDRRAGRGALQNIIPATSGDASDISKVIPELTGRMTGMSFRVPTPDVSVIDMTCKLAKSTDYKTIVDTVRSESRDTMKGIIGFTDEMLVSTDFVGNPCSSVFDAQAGIALNETFVKLIAWYDNEYAYSCRVVALINHIYTLDSKGGKGQCKAKAGGDAKNGLELRKPGSKCCGCFG</sequence>
<dbReference type="GO" id="GO:0051287">
    <property type="term" value="F:NAD binding"/>
    <property type="evidence" value="ECO:0007669"/>
    <property type="project" value="InterPro"/>
</dbReference>
<keyword evidence="7" id="KW-0324">Glycolysis</keyword>
<protein>
    <recommendedName>
        <fullName evidence="4">glyceraldehyde-3-phosphate dehydrogenase (phosphorylating)</fullName>
        <ecNumber evidence="4">1.2.1.12</ecNumber>
    </recommendedName>
</protein>
<dbReference type="Pfam" id="PF02800">
    <property type="entry name" value="Gp_dh_C"/>
    <property type="match status" value="1"/>
</dbReference>
<evidence type="ECO:0000259" key="13">
    <source>
        <dbReference type="SMART" id="SM00846"/>
    </source>
</evidence>
<dbReference type="PRINTS" id="PR00078">
    <property type="entry name" value="G3PDHDRGNASE"/>
</dbReference>
<dbReference type="EMBL" id="CAXITT010000303">
    <property type="protein sequence ID" value="CAL1538562.1"/>
    <property type="molecule type" value="Genomic_DNA"/>
</dbReference>
<dbReference type="SUPFAM" id="SSF51735">
    <property type="entry name" value="NAD(P)-binding Rossmann-fold domains"/>
    <property type="match status" value="1"/>
</dbReference>
<proteinExistence type="inferred from homology"/>
<dbReference type="GO" id="GO:0019682">
    <property type="term" value="P:glyceraldehyde-3-phosphate metabolic process"/>
    <property type="evidence" value="ECO:0007669"/>
    <property type="project" value="UniProtKB-ARBA"/>
</dbReference>
<accession>A0AAV2HY21</accession>
<gene>
    <name evidence="14" type="ORF">GSLYS_00012383001</name>
</gene>
<evidence type="ECO:0000256" key="6">
    <source>
        <dbReference type="ARBA" id="ARBA00023027"/>
    </source>
</evidence>
<dbReference type="PIRSF" id="PIRSF000149">
    <property type="entry name" value="GAP_DH"/>
    <property type="match status" value="1"/>
</dbReference>